<dbReference type="InterPro" id="IPR011811">
    <property type="entry name" value="Peptidase_S51_cyanophycinase"/>
</dbReference>
<reference evidence="10 11" key="1">
    <citation type="submission" date="2016-12" db="EMBL/GenBank/DDBJ databases">
        <authorList>
            <person name="Song W.-J."/>
            <person name="Kurnit D.M."/>
        </authorList>
    </citation>
    <scope>NUCLEOTIDE SEQUENCE [LARGE SCALE GENOMIC DNA]</scope>
    <source>
        <strain evidence="10 11">IMCC3135</strain>
    </source>
</reference>
<name>A0A2Z2NNB1_9GAMM</name>
<evidence type="ECO:0000313" key="10">
    <source>
        <dbReference type="EMBL" id="ASJ72952.1"/>
    </source>
</evidence>
<keyword evidence="6" id="KW-0645">Protease</keyword>
<dbReference type="Proteomes" id="UP000250079">
    <property type="component" value="Chromosome"/>
</dbReference>
<evidence type="ECO:0000256" key="7">
    <source>
        <dbReference type="ARBA" id="ARBA00022801"/>
    </source>
</evidence>
<proteinExistence type="inferred from homology"/>
<dbReference type="InterPro" id="IPR029062">
    <property type="entry name" value="Class_I_gatase-like"/>
</dbReference>
<keyword evidence="11" id="KW-1185">Reference proteome</keyword>
<dbReference type="GO" id="GO:0008236">
    <property type="term" value="F:serine-type peptidase activity"/>
    <property type="evidence" value="ECO:0007669"/>
    <property type="project" value="UniProtKB-KW"/>
</dbReference>
<evidence type="ECO:0000256" key="8">
    <source>
        <dbReference type="ARBA" id="ARBA00022825"/>
    </source>
</evidence>
<gene>
    <name evidence="10" type="primary">cphB</name>
    <name evidence="10" type="ORF">IMCC3135_14335</name>
</gene>
<dbReference type="KEGG" id="gai:IMCC3135_14335"/>
<dbReference type="GO" id="GO:0006508">
    <property type="term" value="P:proteolysis"/>
    <property type="evidence" value="ECO:0007669"/>
    <property type="project" value="UniProtKB-KW"/>
</dbReference>
<dbReference type="AlphaFoldDB" id="A0A2Z2NNB1"/>
<dbReference type="CDD" id="cd03145">
    <property type="entry name" value="GAT1_cyanophycinase"/>
    <property type="match status" value="1"/>
</dbReference>
<comment type="function">
    <text evidence="2">Exopeptidase that catalyzes the hydrolytic cleavage of multi-L-arginyl-poly-L-aspartic acid (cyanophycin; a water-insoluble reserve polymer) into aspartate-arginine dipeptides.</text>
</comment>
<comment type="similarity">
    <text evidence="3">Belongs to the peptidase S51 family.</text>
</comment>
<dbReference type="OrthoDB" id="9799980at2"/>
<sequence>MSPSADTDHSERGYIIPIGGAEEKLNNPAILDRFVEVCGGGSARIAIIPTASKLEDTGSRYETLFRKLGIPHAQVLPFITREDCQSDQYLDVIEAADGVFMTGGNQLRLSTTLGGTPVAQLIRRRNAAGMHVAGTSAGAAFMPEHMIAGGSEGSTPRPDMVTLAPGLGLTNNFIIDQHFRQRDRLGRLLTALAYNPFAVGIGLDEDTAAFIKPGDSLEVVGSGGITIVDPRDLEYSSMDKARRGQPVSLIGVKLHILISGGRFDIAARQAFAS</sequence>
<dbReference type="Pfam" id="PF03575">
    <property type="entry name" value="Peptidase_S51"/>
    <property type="match status" value="1"/>
</dbReference>
<evidence type="ECO:0000256" key="9">
    <source>
        <dbReference type="PIRSR" id="PIRSR032067-1"/>
    </source>
</evidence>
<dbReference type="GO" id="GO:0008241">
    <property type="term" value="F:peptidyl-dipeptidase activity"/>
    <property type="evidence" value="ECO:0007669"/>
    <property type="project" value="UniProtKB-EC"/>
</dbReference>
<evidence type="ECO:0000256" key="2">
    <source>
        <dbReference type="ARBA" id="ARBA00002039"/>
    </source>
</evidence>
<dbReference type="Gene3D" id="3.40.50.880">
    <property type="match status" value="1"/>
</dbReference>
<evidence type="ECO:0000256" key="1">
    <source>
        <dbReference type="ARBA" id="ARBA00001092"/>
    </source>
</evidence>
<evidence type="ECO:0000256" key="6">
    <source>
        <dbReference type="ARBA" id="ARBA00022670"/>
    </source>
</evidence>
<protein>
    <recommendedName>
        <fullName evidence="5">Cyanophycinase</fullName>
        <ecNumber evidence="4">3.4.15.6</ecNumber>
    </recommendedName>
</protein>
<keyword evidence="10" id="KW-0121">Carboxypeptidase</keyword>
<dbReference type="EMBL" id="CP018632">
    <property type="protein sequence ID" value="ASJ72952.1"/>
    <property type="molecule type" value="Genomic_DNA"/>
</dbReference>
<comment type="catalytic activity">
    <reaction evidence="1">
        <text>[L-4-(L-arginin-2-N-yl)aspartate](n) + H2O = [L-4-(L-arginin-2-N-yl)aspartate](n-1) + L-4-(L-arginin-2-N-yl)aspartate</text>
        <dbReference type="Rhea" id="RHEA:12845"/>
        <dbReference type="Rhea" id="RHEA-COMP:13728"/>
        <dbReference type="Rhea" id="RHEA-COMP:13734"/>
        <dbReference type="ChEBI" id="CHEBI:15377"/>
        <dbReference type="ChEBI" id="CHEBI:137986"/>
        <dbReference type="ChEBI" id="CHEBI:137991"/>
        <dbReference type="EC" id="3.4.15.6"/>
    </reaction>
</comment>
<dbReference type="SUPFAM" id="SSF52317">
    <property type="entry name" value="Class I glutamine amidotransferase-like"/>
    <property type="match status" value="1"/>
</dbReference>
<keyword evidence="8" id="KW-0720">Serine protease</keyword>
<dbReference type="GO" id="GO:0004180">
    <property type="term" value="F:carboxypeptidase activity"/>
    <property type="evidence" value="ECO:0007669"/>
    <property type="project" value="UniProtKB-KW"/>
</dbReference>
<evidence type="ECO:0000256" key="3">
    <source>
        <dbReference type="ARBA" id="ARBA00006534"/>
    </source>
</evidence>
<dbReference type="InterPro" id="IPR005320">
    <property type="entry name" value="Peptidase_S51"/>
</dbReference>
<feature type="active site" description="Charge relay system" evidence="9">
    <location>
        <position position="205"/>
    </location>
</feature>
<keyword evidence="7 10" id="KW-0378">Hydrolase</keyword>
<feature type="active site" description="Charge relay system" evidence="9">
    <location>
        <position position="136"/>
    </location>
</feature>
<dbReference type="PIRSF" id="PIRSF032067">
    <property type="entry name" value="Cyanophycinase"/>
    <property type="match status" value="1"/>
</dbReference>
<organism evidence="10 11">
    <name type="scientific">Granulosicoccus antarcticus IMCC3135</name>
    <dbReference type="NCBI Taxonomy" id="1192854"/>
    <lineage>
        <taxon>Bacteria</taxon>
        <taxon>Pseudomonadati</taxon>
        <taxon>Pseudomonadota</taxon>
        <taxon>Gammaproteobacteria</taxon>
        <taxon>Chromatiales</taxon>
        <taxon>Granulosicoccaceae</taxon>
        <taxon>Granulosicoccus</taxon>
    </lineage>
</organism>
<dbReference type="PANTHER" id="PTHR36175">
    <property type="entry name" value="CYANOPHYCINASE"/>
    <property type="match status" value="1"/>
</dbReference>
<dbReference type="EC" id="3.4.15.6" evidence="4"/>
<evidence type="ECO:0000313" key="11">
    <source>
        <dbReference type="Proteomes" id="UP000250079"/>
    </source>
</evidence>
<dbReference type="PANTHER" id="PTHR36175:SF1">
    <property type="entry name" value="CYANOPHYCINASE"/>
    <property type="match status" value="1"/>
</dbReference>
<feature type="active site" description="Charge relay system" evidence="9">
    <location>
        <position position="178"/>
    </location>
</feature>
<evidence type="ECO:0000256" key="5">
    <source>
        <dbReference type="ARBA" id="ARBA00015719"/>
    </source>
</evidence>
<dbReference type="RefSeq" id="WP_088918215.1">
    <property type="nucleotide sequence ID" value="NZ_CP018632.1"/>
</dbReference>
<accession>A0A2Z2NNB1</accession>
<dbReference type="NCBIfam" id="TIGR02069">
    <property type="entry name" value="cyanophycinase"/>
    <property type="match status" value="1"/>
</dbReference>
<evidence type="ECO:0000256" key="4">
    <source>
        <dbReference type="ARBA" id="ARBA00013115"/>
    </source>
</evidence>